<sequence length="137" mass="15477">MLQRIQSVYLLGAFLCSGILPFFLPLWFDENGFPYFFQGDLPISILFGFSALLSVLAIVSYRKRQHQFVLSRLNMILNIILLLLFVLYAPKLSGDPYVSKKGIGLVLPLLSIIFLALANIAIQKDEKLVKSSGRLRK</sequence>
<keyword evidence="1" id="KW-1133">Transmembrane helix</keyword>
<evidence type="ECO:0000256" key="1">
    <source>
        <dbReference type="SAM" id="Phobius"/>
    </source>
</evidence>
<proteinExistence type="predicted"/>
<protein>
    <submittedName>
        <fullName evidence="2">Uncharacterized protein DUF4293</fullName>
    </submittedName>
</protein>
<dbReference type="AlphaFoldDB" id="A0A328X142"/>
<keyword evidence="1" id="KW-0472">Membrane</keyword>
<feature type="transmembrane region" description="Helical" evidence="1">
    <location>
        <begin position="102"/>
        <end position="122"/>
    </location>
</feature>
<dbReference type="Proteomes" id="UP000249518">
    <property type="component" value="Unassembled WGS sequence"/>
</dbReference>
<reference evidence="2 3" key="1">
    <citation type="submission" date="2018-06" db="EMBL/GenBank/DDBJ databases">
        <title>Genomic Encyclopedia of Type Strains, Phase III (KMG-III): the genomes of soil and plant-associated and newly described type strains.</title>
        <authorList>
            <person name="Whitman W."/>
        </authorList>
    </citation>
    <scope>NUCLEOTIDE SEQUENCE [LARGE SCALE GENOMIC DNA]</scope>
    <source>
        <strain evidence="2 3">CGMCC 1.12504</strain>
    </source>
</reference>
<organism evidence="2 3">
    <name type="scientific">Flavobacterium lacus</name>
    <dbReference type="NCBI Taxonomy" id="1353778"/>
    <lineage>
        <taxon>Bacteria</taxon>
        <taxon>Pseudomonadati</taxon>
        <taxon>Bacteroidota</taxon>
        <taxon>Flavobacteriia</taxon>
        <taxon>Flavobacteriales</taxon>
        <taxon>Flavobacteriaceae</taxon>
        <taxon>Flavobacterium</taxon>
    </lineage>
</organism>
<gene>
    <name evidence="2" type="ORF">B0I10_10475</name>
</gene>
<dbReference type="InterPro" id="IPR025635">
    <property type="entry name" value="DUF4293"/>
</dbReference>
<evidence type="ECO:0000313" key="3">
    <source>
        <dbReference type="Proteomes" id="UP000249518"/>
    </source>
</evidence>
<dbReference type="EMBL" id="QLSV01000004">
    <property type="protein sequence ID" value="RAR48939.1"/>
    <property type="molecule type" value="Genomic_DNA"/>
</dbReference>
<dbReference type="RefSeq" id="WP_112085399.1">
    <property type="nucleotide sequence ID" value="NZ_QLSV01000004.1"/>
</dbReference>
<dbReference type="OrthoDB" id="594989at2"/>
<evidence type="ECO:0000313" key="2">
    <source>
        <dbReference type="EMBL" id="RAR48939.1"/>
    </source>
</evidence>
<comment type="caution">
    <text evidence="2">The sequence shown here is derived from an EMBL/GenBank/DDBJ whole genome shotgun (WGS) entry which is preliminary data.</text>
</comment>
<name>A0A328X142_9FLAO</name>
<feature type="transmembrane region" description="Helical" evidence="1">
    <location>
        <begin position="43"/>
        <end position="61"/>
    </location>
</feature>
<keyword evidence="1" id="KW-0812">Transmembrane</keyword>
<keyword evidence="3" id="KW-1185">Reference proteome</keyword>
<dbReference type="Pfam" id="PF14126">
    <property type="entry name" value="DUF4293"/>
    <property type="match status" value="1"/>
</dbReference>
<accession>A0A328X142</accession>
<feature type="transmembrane region" description="Helical" evidence="1">
    <location>
        <begin position="7"/>
        <end position="28"/>
    </location>
</feature>
<feature type="transmembrane region" description="Helical" evidence="1">
    <location>
        <begin position="73"/>
        <end position="90"/>
    </location>
</feature>